<sequence>MKNQNFFSNQSRTYEQRFPKVSPHFESILRLQSVGFSSQGTLLISFRDTELKRDLYI</sequence>
<proteinExistence type="predicted"/>
<dbReference type="KEGG" id="cpn:CPn_0070"/>
<evidence type="ECO:0000313" key="2">
    <source>
        <dbReference type="Proteomes" id="UP000000801"/>
    </source>
</evidence>
<protein>
    <submittedName>
        <fullName evidence="1">Uncharacterized protein</fullName>
    </submittedName>
</protein>
<gene>
    <name evidence="1" type="ordered locus">CPn_0070</name>
</gene>
<dbReference type="EMBL" id="AE001363">
    <property type="protein sequence ID" value="AAD18223.1"/>
    <property type="molecule type" value="Genomic_DNA"/>
</dbReference>
<dbReference type="HOGENOM" id="CLU_211396_0_0_0"/>
<evidence type="ECO:0000313" key="1">
    <source>
        <dbReference type="EMBL" id="AAD18223.1"/>
    </source>
</evidence>
<dbReference type="Proteomes" id="UP000000801">
    <property type="component" value="Chromosome"/>
</dbReference>
<dbReference type="AlphaFoldDB" id="A0A0H2UL51"/>
<name>A0A0H2UL51_CHLPN</name>
<accession>A0A0H2UL51</accession>
<organism evidence="1 2">
    <name type="scientific">Chlamydia pneumoniae</name>
    <name type="common">Chlamydophila pneumoniae</name>
    <dbReference type="NCBI Taxonomy" id="83558"/>
    <lineage>
        <taxon>Bacteria</taxon>
        <taxon>Pseudomonadati</taxon>
        <taxon>Chlamydiota</taxon>
        <taxon>Chlamydiia</taxon>
        <taxon>Chlamydiales</taxon>
        <taxon>Chlamydiaceae</taxon>
        <taxon>Chlamydia/Chlamydophila group</taxon>
        <taxon>Chlamydia</taxon>
    </lineage>
</organism>
<reference evidence="1 2" key="1">
    <citation type="journal article" date="1999" name="Nat. Genet.">
        <title>Comparative genomes of Chlamydia pneumoniae and C. trachomatis.</title>
        <authorList>
            <person name="Kalman S."/>
            <person name="Mitchell W."/>
            <person name="Marathe R."/>
            <person name="Lammel C."/>
            <person name="Fan J."/>
            <person name="Hyman R.W."/>
            <person name="Olinger L."/>
            <person name="Grimwood J."/>
            <person name="Davis R.W."/>
            <person name="Stephens R.S."/>
        </authorList>
    </citation>
    <scope>NUCLEOTIDE SEQUENCE [LARGE SCALE GENOMIC DNA]</scope>
    <source>
        <strain evidence="1 2">CWL029</strain>
    </source>
</reference>